<evidence type="ECO:0000256" key="1">
    <source>
        <dbReference type="SAM" id="MobiDB-lite"/>
    </source>
</evidence>
<proteinExistence type="predicted"/>
<sequence length="504" mass="54997">MSAKEERTLFGKIDGMHEHEAMKRLAEIEPPNDEQPSAAERAALAAIRARTFARLGLVESEVRAADGDSRETAADRTGGEPEYRPQEAEFHSADAGLPQAEHGPIQASRTRNAYGRKTIRAAIAAALLAVALTSLYSASSSEVRAQVHKWLQFLPGFASVQQSEDNTVRLVLTVPVEESWRGGTVELRAVSIGDSYSSIGVAGSAGPDARSVVLTNADGDRYTFQYGTISRAGVWLGQYYYKGSIRATEEMEASFNNGAPSIKFRLHPAVSAEKIEDLGVTSEHDGIRMTAVLSANETNKRRVALLPELPDGLRITSYGLADFDQMEKPVLTTAAGKQIELQQDELFPNRNEFSFSQEDQDASANYRLVVPTVEAVKHTDKPVKITFPVPKEGELTLGKRIVLLGYPVELVRVERIPGSAGTGVGSVRLIWNMLYDADAAVSPLLFFPDFGYTGQSGVSAVKTDEATRAMQHMELEVAPGEKEHSIYVSDLTLLIRGPWTFDLK</sequence>
<feature type="region of interest" description="Disordered" evidence="1">
    <location>
        <begin position="63"/>
        <end position="85"/>
    </location>
</feature>
<accession>A0A3B0BY93</accession>
<dbReference type="RefSeq" id="WP_120749858.1">
    <property type="nucleotide sequence ID" value="NZ_RBAH01000020.1"/>
</dbReference>
<comment type="caution">
    <text evidence="2">The sequence shown here is derived from an EMBL/GenBank/DDBJ whole genome shotgun (WGS) entry which is preliminary data.</text>
</comment>
<organism evidence="2 3">
    <name type="scientific">Paenibacillus ginsengarvi</name>
    <dbReference type="NCBI Taxonomy" id="400777"/>
    <lineage>
        <taxon>Bacteria</taxon>
        <taxon>Bacillati</taxon>
        <taxon>Bacillota</taxon>
        <taxon>Bacilli</taxon>
        <taxon>Bacillales</taxon>
        <taxon>Paenibacillaceae</taxon>
        <taxon>Paenibacillus</taxon>
    </lineage>
</organism>
<dbReference type="Proteomes" id="UP000282311">
    <property type="component" value="Unassembled WGS sequence"/>
</dbReference>
<reference evidence="2 3" key="1">
    <citation type="journal article" date="2007" name="Int. J. Syst. Evol. Microbiol.">
        <title>Paenibacillus ginsengarvi sp. nov., isolated from soil from ginseng cultivation.</title>
        <authorList>
            <person name="Yoon M.H."/>
            <person name="Ten L.N."/>
            <person name="Im W.T."/>
        </authorList>
    </citation>
    <scope>NUCLEOTIDE SEQUENCE [LARGE SCALE GENOMIC DNA]</scope>
    <source>
        <strain evidence="2 3">KCTC 13059</strain>
    </source>
</reference>
<gene>
    <name evidence="2" type="ORF">D7M11_24320</name>
</gene>
<evidence type="ECO:0000313" key="3">
    <source>
        <dbReference type="Proteomes" id="UP000282311"/>
    </source>
</evidence>
<name>A0A3B0BY93_9BACL</name>
<protein>
    <submittedName>
        <fullName evidence="2">Uncharacterized protein</fullName>
    </submittedName>
</protein>
<dbReference type="EMBL" id="RBAH01000020">
    <property type="protein sequence ID" value="RKN77149.1"/>
    <property type="molecule type" value="Genomic_DNA"/>
</dbReference>
<dbReference type="OrthoDB" id="2595490at2"/>
<evidence type="ECO:0000313" key="2">
    <source>
        <dbReference type="EMBL" id="RKN77149.1"/>
    </source>
</evidence>
<dbReference type="AlphaFoldDB" id="A0A3B0BY93"/>
<keyword evidence="3" id="KW-1185">Reference proteome</keyword>